<comment type="caution">
    <text evidence="8">The sequence shown here is derived from an EMBL/GenBank/DDBJ whole genome shotgun (WGS) entry which is preliminary data.</text>
</comment>
<keyword evidence="3" id="KW-1003">Cell membrane</keyword>
<feature type="transmembrane region" description="Helical" evidence="7">
    <location>
        <begin position="58"/>
        <end position="78"/>
    </location>
</feature>
<dbReference type="Proteomes" id="UP000460412">
    <property type="component" value="Unassembled WGS sequence"/>
</dbReference>
<keyword evidence="9" id="KW-1185">Reference proteome</keyword>
<evidence type="ECO:0000256" key="4">
    <source>
        <dbReference type="ARBA" id="ARBA00022692"/>
    </source>
</evidence>
<dbReference type="Gene3D" id="3.40.50.300">
    <property type="entry name" value="P-loop containing nucleotide triphosphate hydrolases"/>
    <property type="match status" value="2"/>
</dbReference>
<keyword evidence="4 7" id="KW-0812">Transmembrane</keyword>
<dbReference type="SUPFAM" id="SSF52540">
    <property type="entry name" value="P-loop containing nucleoside triphosphate hydrolases"/>
    <property type="match status" value="1"/>
</dbReference>
<dbReference type="InterPro" id="IPR051539">
    <property type="entry name" value="T4SS-coupling_protein"/>
</dbReference>
<evidence type="ECO:0000313" key="9">
    <source>
        <dbReference type="Proteomes" id="UP000460412"/>
    </source>
</evidence>
<dbReference type="PANTHER" id="PTHR37937">
    <property type="entry name" value="CONJUGATIVE TRANSFER: DNA TRANSPORT"/>
    <property type="match status" value="1"/>
</dbReference>
<dbReference type="GO" id="GO:0005886">
    <property type="term" value="C:plasma membrane"/>
    <property type="evidence" value="ECO:0007669"/>
    <property type="project" value="UniProtKB-SubCell"/>
</dbReference>
<evidence type="ECO:0000256" key="1">
    <source>
        <dbReference type="ARBA" id="ARBA00004651"/>
    </source>
</evidence>
<dbReference type="Pfam" id="PF02534">
    <property type="entry name" value="T4SS-DNA_transf"/>
    <property type="match status" value="1"/>
</dbReference>
<evidence type="ECO:0000256" key="2">
    <source>
        <dbReference type="ARBA" id="ARBA00008806"/>
    </source>
</evidence>
<dbReference type="NCBIfam" id="NF045973">
    <property type="entry name" value="conju_CD1115"/>
    <property type="match status" value="1"/>
</dbReference>
<evidence type="ECO:0000256" key="3">
    <source>
        <dbReference type="ARBA" id="ARBA00022475"/>
    </source>
</evidence>
<accession>A0A7X3SHQ6</accession>
<comment type="subcellular location">
    <subcellularLocation>
        <location evidence="1">Cell membrane</location>
        <topology evidence="1">Multi-pass membrane protein</topology>
    </subcellularLocation>
</comment>
<dbReference type="PANTHER" id="PTHR37937:SF1">
    <property type="entry name" value="CONJUGATIVE TRANSFER: DNA TRANSPORT"/>
    <property type="match status" value="1"/>
</dbReference>
<evidence type="ECO:0000256" key="5">
    <source>
        <dbReference type="ARBA" id="ARBA00022989"/>
    </source>
</evidence>
<dbReference type="AlphaFoldDB" id="A0A7X3SHQ6"/>
<organism evidence="8 9">
    <name type="scientific">Sporofaciens musculi</name>
    <dbReference type="NCBI Taxonomy" id="2681861"/>
    <lineage>
        <taxon>Bacteria</taxon>
        <taxon>Bacillati</taxon>
        <taxon>Bacillota</taxon>
        <taxon>Clostridia</taxon>
        <taxon>Lachnospirales</taxon>
        <taxon>Lachnospiraceae</taxon>
        <taxon>Sporofaciens</taxon>
    </lineage>
</organism>
<dbReference type="InterPro" id="IPR027417">
    <property type="entry name" value="P-loop_NTPase"/>
</dbReference>
<keyword evidence="6 7" id="KW-0472">Membrane</keyword>
<evidence type="ECO:0000256" key="6">
    <source>
        <dbReference type="ARBA" id="ARBA00023136"/>
    </source>
</evidence>
<dbReference type="RefSeq" id="WP_159750005.1">
    <property type="nucleotide sequence ID" value="NZ_WUQX01000001.1"/>
</dbReference>
<keyword evidence="5 7" id="KW-1133">Transmembrane helix</keyword>
<evidence type="ECO:0000256" key="7">
    <source>
        <dbReference type="SAM" id="Phobius"/>
    </source>
</evidence>
<gene>
    <name evidence="8" type="ORF">GN277_04455</name>
</gene>
<sequence>MKNDNGRKEELVFCLCGIIPVIWIALLTAPYISGGIIEITSRFPEALNHPFQITICRYSIKAVLIYLFAYGMGIGVYYSTRRNYRKGEEHGSAKWGGTGTVNKKYRDKDPAKNKLLTQNVRIGLDGKKHRRNLNILVVGGSGAGKTRFFCKPNVMQCNTSMVILDPKGEIVRDTGNLLEQKGYEVRVLDLINMHRSHCYNPFVYLRNDNDVQRLVTNLFKATTPKGSQSQDPFWDTAASMLLLSLIFYLRYEAPSEEQNFPMVMELLRAGEVREDDDSYVSPLDELFDRLEMTDPEHIALKYYRDYHSGSAKTLKSIQITLAAKLEKFNLESLASLTATDELDLPSLGEKKVALFALIPDNDTSFNFLVSILYTQLFQQLFYLADHKYRGSLPVHCQFIMDEFANVSLPDDFDKILSVMRSRGVSVSIILQNLAQLKALFEKQWESIVGNADEFLYLGGNEQSTHKYVSELLGKSTIDTNTYGKSSGRSGNYSTNYQMAGRELLTPDEVRMLDNRYALLFVRGERPVMDLKYDILKHPNIKLTTDGGTPLYVHGEPTYAAASLRFSGDIPENAENITGVSTSYELLSEQDLEEIYNL</sequence>
<dbReference type="EMBL" id="WUQX01000001">
    <property type="protein sequence ID" value="MXP74653.1"/>
    <property type="molecule type" value="Genomic_DNA"/>
</dbReference>
<proteinExistence type="inferred from homology"/>
<comment type="similarity">
    <text evidence="2">Belongs to the VirD4/TraG family.</text>
</comment>
<name>A0A7X3SHQ6_9FIRM</name>
<protein>
    <submittedName>
        <fullName evidence="8">Type IV secretory system conjugative DNA transfer family protein</fullName>
    </submittedName>
</protein>
<dbReference type="InterPro" id="IPR003688">
    <property type="entry name" value="TraG/VirD4"/>
</dbReference>
<dbReference type="CDD" id="cd01127">
    <property type="entry name" value="TrwB_TraG_TraD_VirD4"/>
    <property type="match status" value="1"/>
</dbReference>
<evidence type="ECO:0000313" key="8">
    <source>
        <dbReference type="EMBL" id="MXP74653.1"/>
    </source>
</evidence>
<feature type="transmembrane region" description="Helical" evidence="7">
    <location>
        <begin position="12"/>
        <end position="32"/>
    </location>
</feature>
<reference evidence="8 9" key="1">
    <citation type="submission" date="2019-12" db="EMBL/GenBank/DDBJ databases">
        <title>Sporaefaciens musculi gen. nov., sp. nov., a novel bacterium isolated from the caecum of an obese mouse.</title>
        <authorList>
            <person name="Rasmussen T.S."/>
            <person name="Streidl T."/>
            <person name="Hitch T.C.A."/>
            <person name="Wortmann E."/>
            <person name="Deptula P."/>
            <person name="Hansen M."/>
            <person name="Nielsen D.S."/>
            <person name="Clavel T."/>
            <person name="Vogensen F.K."/>
        </authorList>
    </citation>
    <scope>NUCLEOTIDE SEQUENCE [LARGE SCALE GENOMIC DNA]</scope>
    <source>
        <strain evidence="8 9">WCA-9-b2</strain>
    </source>
</reference>